<dbReference type="RefSeq" id="WP_054873512.1">
    <property type="nucleotide sequence ID" value="NZ_LKET01000016.1"/>
</dbReference>
<dbReference type="GO" id="GO:0016787">
    <property type="term" value="F:hydrolase activity"/>
    <property type="evidence" value="ECO:0007669"/>
    <property type="project" value="InterPro"/>
</dbReference>
<dbReference type="AlphaFoldDB" id="A0A0P8YFN3"/>
<dbReference type="EMBL" id="LKET01000016">
    <property type="protein sequence ID" value="KPU45894.1"/>
    <property type="molecule type" value="Genomic_DNA"/>
</dbReference>
<comment type="caution">
    <text evidence="3">The sequence shown here is derived from an EMBL/GenBank/DDBJ whole genome shotgun (WGS) entry which is preliminary data.</text>
</comment>
<accession>A0A0P8YFN3</accession>
<keyword evidence="4" id="KW-1185">Reference proteome</keyword>
<evidence type="ECO:0000259" key="2">
    <source>
        <dbReference type="Pfam" id="PF07486"/>
    </source>
</evidence>
<organism evidence="3 4">
    <name type="scientific">Oxobacter pfennigii</name>
    <dbReference type="NCBI Taxonomy" id="36849"/>
    <lineage>
        <taxon>Bacteria</taxon>
        <taxon>Bacillati</taxon>
        <taxon>Bacillota</taxon>
        <taxon>Clostridia</taxon>
        <taxon>Eubacteriales</taxon>
        <taxon>Clostridiaceae</taxon>
        <taxon>Oxobacter</taxon>
    </lineage>
</organism>
<dbReference type="PATRIC" id="fig|36849.3.peg.392"/>
<evidence type="ECO:0000313" key="3">
    <source>
        <dbReference type="EMBL" id="KPU45894.1"/>
    </source>
</evidence>
<dbReference type="InterPro" id="IPR011105">
    <property type="entry name" value="Cell_wall_hydrolase_SleB"/>
</dbReference>
<reference evidence="3 4" key="1">
    <citation type="submission" date="2015-09" db="EMBL/GenBank/DDBJ databases">
        <title>Genome sequence of Oxobacter pfennigii DSM 3222.</title>
        <authorList>
            <person name="Poehlein A."/>
            <person name="Bengelsdorf F.R."/>
            <person name="Schiel-Bengelsdorf B."/>
            <person name="Duerre P."/>
            <person name="Daniel R."/>
        </authorList>
    </citation>
    <scope>NUCLEOTIDE SEQUENCE [LARGE SCALE GENOMIC DNA]</scope>
    <source>
        <strain evidence="3 4">DSM 3222</strain>
    </source>
</reference>
<dbReference type="Gene3D" id="1.10.10.2520">
    <property type="entry name" value="Cell wall hydrolase SleB, domain 1"/>
    <property type="match status" value="1"/>
</dbReference>
<feature type="chain" id="PRO_5006154466" evidence="1">
    <location>
        <begin position="24"/>
        <end position="190"/>
    </location>
</feature>
<proteinExistence type="predicted"/>
<protein>
    <submittedName>
        <fullName evidence="3">Spore cortex-lytic enzyme</fullName>
    </submittedName>
</protein>
<dbReference type="Proteomes" id="UP000050326">
    <property type="component" value="Unassembled WGS sequence"/>
</dbReference>
<sequence>MKKRVFLLVVAVLIGLGSGSAFCRDSKDDDSTFIKIFTPYHNMKSVNVPSENSLSVTAFKSNESNNFKYELTDDEVELIAKVVYAESKGEPFIGKIAVASVIINRLSHPEFPKTIKDVIYEKNAFSCLDERYMDINPDAESYMAVDEALRGNDPTDDAIFYYNPKSATSTWMKNATKNKPTTIGRHVFFK</sequence>
<gene>
    <name evidence="3" type="primary">sleB_1</name>
    <name evidence="3" type="ORF">OXPF_03620</name>
</gene>
<name>A0A0P8YFN3_9CLOT</name>
<feature type="domain" description="Cell wall hydrolase SleB" evidence="2">
    <location>
        <begin position="89"/>
        <end position="189"/>
    </location>
</feature>
<dbReference type="InterPro" id="IPR042047">
    <property type="entry name" value="SleB_dom1"/>
</dbReference>
<dbReference type="STRING" id="36849.OXPF_03620"/>
<dbReference type="OrthoDB" id="9785345at2"/>
<evidence type="ECO:0000256" key="1">
    <source>
        <dbReference type="SAM" id="SignalP"/>
    </source>
</evidence>
<dbReference type="Pfam" id="PF07486">
    <property type="entry name" value="Hydrolase_2"/>
    <property type="match status" value="1"/>
</dbReference>
<feature type="signal peptide" evidence="1">
    <location>
        <begin position="1"/>
        <end position="23"/>
    </location>
</feature>
<keyword evidence="1" id="KW-0732">Signal</keyword>
<dbReference type="Gene3D" id="6.20.240.60">
    <property type="match status" value="1"/>
</dbReference>
<evidence type="ECO:0000313" key="4">
    <source>
        <dbReference type="Proteomes" id="UP000050326"/>
    </source>
</evidence>